<keyword evidence="3" id="KW-1185">Reference proteome</keyword>
<evidence type="ECO:0000313" key="3">
    <source>
        <dbReference type="Proteomes" id="UP000322244"/>
    </source>
</evidence>
<dbReference type="OrthoDB" id="4466546at2"/>
<feature type="region of interest" description="Disordered" evidence="1">
    <location>
        <begin position="95"/>
        <end position="114"/>
    </location>
</feature>
<name>A0A5A7SDH9_9NOCA</name>
<reference evidence="2 3" key="1">
    <citation type="submission" date="2019-07" db="EMBL/GenBank/DDBJ databases">
        <title>Rhodococcus cavernicolus sp. nov., isolated from a cave.</title>
        <authorList>
            <person name="Lee S.D."/>
        </authorList>
    </citation>
    <scope>NUCLEOTIDE SEQUENCE [LARGE SCALE GENOMIC DNA]</scope>
    <source>
        <strain evidence="2 3">C1-24</strain>
    </source>
</reference>
<dbReference type="AlphaFoldDB" id="A0A5A7SDH9"/>
<gene>
    <name evidence="2" type="ORF">FOY51_13405</name>
</gene>
<accession>A0A5A7SDH9</accession>
<proteinExistence type="predicted"/>
<sequence length="114" mass="12484">MTGPEQPANVTMVTSTNRAGTISVRATDQGLPVDVRIDKRELRFGAQALADEVLRLCQRAAVEARARRRDELAAAGVPPDVLDRLGLPTRDVADARYDADEEQDTAPTSWMRPI</sequence>
<organism evidence="2 3">
    <name type="scientific">Antrihabitans cavernicola</name>
    <dbReference type="NCBI Taxonomy" id="2495913"/>
    <lineage>
        <taxon>Bacteria</taxon>
        <taxon>Bacillati</taxon>
        <taxon>Actinomycetota</taxon>
        <taxon>Actinomycetes</taxon>
        <taxon>Mycobacteriales</taxon>
        <taxon>Nocardiaceae</taxon>
        <taxon>Antrihabitans</taxon>
    </lineage>
</organism>
<dbReference type="Proteomes" id="UP000322244">
    <property type="component" value="Unassembled WGS sequence"/>
</dbReference>
<evidence type="ECO:0008006" key="4">
    <source>
        <dbReference type="Google" id="ProtNLM"/>
    </source>
</evidence>
<comment type="caution">
    <text evidence="2">The sequence shown here is derived from an EMBL/GenBank/DDBJ whole genome shotgun (WGS) entry which is preliminary data.</text>
</comment>
<evidence type="ECO:0000313" key="2">
    <source>
        <dbReference type="EMBL" id="KAA0022797.1"/>
    </source>
</evidence>
<evidence type="ECO:0000256" key="1">
    <source>
        <dbReference type="SAM" id="MobiDB-lite"/>
    </source>
</evidence>
<dbReference type="EMBL" id="VLNY01000005">
    <property type="protein sequence ID" value="KAA0022797.1"/>
    <property type="molecule type" value="Genomic_DNA"/>
</dbReference>
<protein>
    <recommendedName>
        <fullName evidence="4">YbaB/EbfC family DNA-binding protein</fullName>
    </recommendedName>
</protein>
<dbReference type="RefSeq" id="WP_149430850.1">
    <property type="nucleotide sequence ID" value="NZ_VLNY01000005.1"/>
</dbReference>